<evidence type="ECO:0000256" key="1">
    <source>
        <dbReference type="SAM" id="Coils"/>
    </source>
</evidence>
<evidence type="ECO:0000313" key="2">
    <source>
        <dbReference type="EMBL" id="KKN44121.1"/>
    </source>
</evidence>
<proteinExistence type="predicted"/>
<protein>
    <submittedName>
        <fullName evidence="2">Uncharacterized protein</fullName>
    </submittedName>
</protein>
<organism evidence="2">
    <name type="scientific">marine sediment metagenome</name>
    <dbReference type="NCBI Taxonomy" id="412755"/>
    <lineage>
        <taxon>unclassified sequences</taxon>
        <taxon>metagenomes</taxon>
        <taxon>ecological metagenomes</taxon>
    </lineage>
</organism>
<name>A0A0F9T534_9ZZZZ</name>
<gene>
    <name evidence="2" type="ORF">LCGC14_0696480</name>
</gene>
<dbReference type="EMBL" id="LAZR01001469">
    <property type="protein sequence ID" value="KKN44121.1"/>
    <property type="molecule type" value="Genomic_DNA"/>
</dbReference>
<accession>A0A0F9T534</accession>
<dbReference type="AlphaFoldDB" id="A0A0F9T534"/>
<feature type="coiled-coil region" evidence="1">
    <location>
        <begin position="42"/>
        <end position="69"/>
    </location>
</feature>
<keyword evidence="1" id="KW-0175">Coiled coil</keyword>
<reference evidence="2" key="1">
    <citation type="journal article" date="2015" name="Nature">
        <title>Complex archaea that bridge the gap between prokaryotes and eukaryotes.</title>
        <authorList>
            <person name="Spang A."/>
            <person name="Saw J.H."/>
            <person name="Jorgensen S.L."/>
            <person name="Zaremba-Niedzwiedzka K."/>
            <person name="Martijn J."/>
            <person name="Lind A.E."/>
            <person name="van Eijk R."/>
            <person name="Schleper C."/>
            <person name="Guy L."/>
            <person name="Ettema T.J."/>
        </authorList>
    </citation>
    <scope>NUCLEOTIDE SEQUENCE</scope>
</reference>
<sequence length="81" mass="9397">MSKVVDVIKFEITNIVARSLKLKKKLDKAKTKPKIKLYQKKLRKSNIELAEMLVALDRLEEKNKEDERIQLGTTDTPVDTE</sequence>
<comment type="caution">
    <text evidence="2">The sequence shown here is derived from an EMBL/GenBank/DDBJ whole genome shotgun (WGS) entry which is preliminary data.</text>
</comment>